<evidence type="ECO:0000313" key="2">
    <source>
        <dbReference type="EMBL" id="TNN23935.1"/>
    </source>
</evidence>
<comment type="caution">
    <text evidence="2">The sequence shown here is derived from an EMBL/GenBank/DDBJ whole genome shotgun (WGS) entry which is preliminary data.</text>
</comment>
<dbReference type="GO" id="GO:0015629">
    <property type="term" value="C:actin cytoskeleton"/>
    <property type="evidence" value="ECO:0007669"/>
    <property type="project" value="TreeGrafter"/>
</dbReference>
<dbReference type="AlphaFoldDB" id="A0A4Z2E585"/>
<dbReference type="Pfam" id="PF00169">
    <property type="entry name" value="PH"/>
    <property type="match status" value="1"/>
</dbReference>
<name>A0A4Z2E585_9TELE</name>
<dbReference type="OrthoDB" id="9942268at2759"/>
<dbReference type="GO" id="GO:0051015">
    <property type="term" value="F:actin filament binding"/>
    <property type="evidence" value="ECO:0007669"/>
    <property type="project" value="TreeGrafter"/>
</dbReference>
<dbReference type="SUPFAM" id="SSF50729">
    <property type="entry name" value="PH domain-like"/>
    <property type="match status" value="1"/>
</dbReference>
<dbReference type="EMBL" id="SRLO01016904">
    <property type="protein sequence ID" value="TNN23935.1"/>
    <property type="molecule type" value="Genomic_DNA"/>
</dbReference>
<gene>
    <name evidence="2" type="primary">Mprip_0</name>
    <name evidence="2" type="ORF">EYF80_065942</name>
</gene>
<dbReference type="Gene3D" id="2.30.29.30">
    <property type="entry name" value="Pleckstrin-homology domain (PH domain)/Phosphotyrosine-binding domain (PTB)"/>
    <property type="match status" value="1"/>
</dbReference>
<dbReference type="PANTHER" id="PTHR17271">
    <property type="entry name" value="PLECKSTRIN HOMOLOGY PH DOMAIN-CONTAINING PROTEIN"/>
    <property type="match status" value="1"/>
</dbReference>
<dbReference type="Proteomes" id="UP000314294">
    <property type="component" value="Unassembled WGS sequence"/>
</dbReference>
<evidence type="ECO:0000313" key="3">
    <source>
        <dbReference type="Proteomes" id="UP000314294"/>
    </source>
</evidence>
<evidence type="ECO:0000259" key="1">
    <source>
        <dbReference type="Pfam" id="PF00169"/>
    </source>
</evidence>
<dbReference type="InterPro" id="IPR011993">
    <property type="entry name" value="PH-like_dom_sf"/>
</dbReference>
<dbReference type="InterPro" id="IPR052223">
    <property type="entry name" value="Actin_Cytoskeleton_Reg"/>
</dbReference>
<dbReference type="PANTHER" id="PTHR17271:SF9">
    <property type="entry name" value="MYOSIN PHOSPHATASE RHO-INTERACTING PROTEIN"/>
    <property type="match status" value="1"/>
</dbReference>
<dbReference type="InterPro" id="IPR001849">
    <property type="entry name" value="PH_domain"/>
</dbReference>
<feature type="domain" description="PH" evidence="1">
    <location>
        <begin position="9"/>
        <end position="64"/>
    </location>
</feature>
<organism evidence="2 3">
    <name type="scientific">Liparis tanakae</name>
    <name type="common">Tanaka's snailfish</name>
    <dbReference type="NCBI Taxonomy" id="230148"/>
    <lineage>
        <taxon>Eukaryota</taxon>
        <taxon>Metazoa</taxon>
        <taxon>Chordata</taxon>
        <taxon>Craniata</taxon>
        <taxon>Vertebrata</taxon>
        <taxon>Euteleostomi</taxon>
        <taxon>Actinopterygii</taxon>
        <taxon>Neopterygii</taxon>
        <taxon>Teleostei</taxon>
        <taxon>Neoteleostei</taxon>
        <taxon>Acanthomorphata</taxon>
        <taxon>Eupercaria</taxon>
        <taxon>Perciformes</taxon>
        <taxon>Cottioidei</taxon>
        <taxon>Cottales</taxon>
        <taxon>Liparidae</taxon>
        <taxon>Liparis</taxon>
    </lineage>
</organism>
<proteinExistence type="predicted"/>
<protein>
    <submittedName>
        <fullName evidence="2">Myosin phosphatase Rho-interacting protein</fullName>
    </submittedName>
</protein>
<sequence>MTKLYEDGMWKKHWFVLTDQSLRCYKDSIAEEASELDGEIDLSTCYDVKEFPVQRNYGFQILRRRNSLSTRRSAVCGVYKRPPGLGSCVPGSLSDVSLGEALTSRRSKCAVAFPLKPLVLQPLPVVTDLFLPQRNAQQHSV</sequence>
<reference evidence="2 3" key="1">
    <citation type="submission" date="2019-03" db="EMBL/GenBank/DDBJ databases">
        <title>First draft genome of Liparis tanakae, snailfish: a comprehensive survey of snailfish specific genes.</title>
        <authorList>
            <person name="Kim W."/>
            <person name="Song I."/>
            <person name="Jeong J.-H."/>
            <person name="Kim D."/>
            <person name="Kim S."/>
            <person name="Ryu S."/>
            <person name="Song J.Y."/>
            <person name="Lee S.K."/>
        </authorList>
    </citation>
    <scope>NUCLEOTIDE SEQUENCE [LARGE SCALE GENOMIC DNA]</scope>
    <source>
        <tissue evidence="2">Muscle</tissue>
    </source>
</reference>
<accession>A0A4Z2E585</accession>
<keyword evidence="3" id="KW-1185">Reference proteome</keyword>